<dbReference type="EMBL" id="AAKTRT010000018">
    <property type="protein sequence ID" value="ECV6213636.1"/>
    <property type="molecule type" value="Genomic_DNA"/>
</dbReference>
<reference evidence="1" key="1">
    <citation type="submission" date="2019-09" db="EMBL/GenBank/DDBJ databases">
        <authorList>
            <person name="Ashton P.M."/>
            <person name="Dallman T."/>
            <person name="Nair S."/>
            <person name="De Pinna E."/>
            <person name="Peters T."/>
            <person name="Grant K."/>
        </authorList>
    </citation>
    <scope>NUCLEOTIDE SEQUENCE</scope>
    <source>
        <strain evidence="1">801495</strain>
    </source>
</reference>
<dbReference type="Pfam" id="PF10761">
    <property type="entry name" value="DUF2590"/>
    <property type="match status" value="1"/>
</dbReference>
<gene>
    <name evidence="1" type="ORF">F2V25_18215</name>
</gene>
<accession>A0A3Z1XX27</accession>
<protein>
    <submittedName>
        <fullName evidence="1">DUF2590 family protein</fullName>
    </submittedName>
</protein>
<dbReference type="InterPro" id="IPR019697">
    <property type="entry name" value="Phage_HP1_Orf28"/>
</dbReference>
<evidence type="ECO:0000313" key="1">
    <source>
        <dbReference type="EMBL" id="ECV6213636.1"/>
    </source>
</evidence>
<comment type="caution">
    <text evidence="1">The sequence shown here is derived from an EMBL/GenBank/DDBJ whole genome shotgun (WGS) entry which is preliminary data.</text>
</comment>
<sequence>MSDALYIDLLIEGRNFVLNTGSEPELCNNRKSIGQDVVHSIIESGLATQLIAERSPTLRADIFTQLELLVESDDRIVPGTVEISEESTKRLWVTAGTYDFGSITYQVNL</sequence>
<proteinExistence type="predicted"/>
<organism evidence="1">
    <name type="scientific">Salmonella enterica I</name>
    <dbReference type="NCBI Taxonomy" id="59201"/>
    <lineage>
        <taxon>Bacteria</taxon>
        <taxon>Pseudomonadati</taxon>
        <taxon>Pseudomonadota</taxon>
        <taxon>Gammaproteobacteria</taxon>
        <taxon>Enterobacterales</taxon>
        <taxon>Enterobacteriaceae</taxon>
        <taxon>Salmonella</taxon>
    </lineage>
</organism>
<dbReference type="AlphaFoldDB" id="A0A3Z1XX27"/>
<name>A0A3Z1XX27_SALET</name>